<dbReference type="HOGENOM" id="CLU_1428401_0_0_1"/>
<evidence type="ECO:0000313" key="2">
    <source>
        <dbReference type="Proteomes" id="UP000054321"/>
    </source>
</evidence>
<reference evidence="2" key="2">
    <citation type="submission" date="2015-01" db="EMBL/GenBank/DDBJ databases">
        <title>Evolutionary Origins and Diversification of the Mycorrhizal Mutualists.</title>
        <authorList>
            <consortium name="DOE Joint Genome Institute"/>
            <consortium name="Mycorrhizal Genomics Consortium"/>
            <person name="Kohler A."/>
            <person name="Kuo A."/>
            <person name="Nagy L.G."/>
            <person name="Floudas D."/>
            <person name="Copeland A."/>
            <person name="Barry K.W."/>
            <person name="Cichocki N."/>
            <person name="Veneault-Fourrey C."/>
            <person name="LaButti K."/>
            <person name="Lindquist E.A."/>
            <person name="Lipzen A."/>
            <person name="Lundell T."/>
            <person name="Morin E."/>
            <person name="Murat C."/>
            <person name="Riley R."/>
            <person name="Ohm R."/>
            <person name="Sun H."/>
            <person name="Tunlid A."/>
            <person name="Henrissat B."/>
            <person name="Grigoriev I.V."/>
            <person name="Hibbett D.S."/>
            <person name="Martin F."/>
        </authorList>
    </citation>
    <scope>NUCLEOTIDE SEQUENCE [LARGE SCALE GENOMIC DNA]</scope>
    <source>
        <strain evidence="2">Zn</strain>
    </source>
</reference>
<dbReference type="AlphaFoldDB" id="A0A0C3DGW6"/>
<sequence length="190" mass="21513">MPDSNLKMDFSHFVKFDTSAVTYKVVNGHPEKAYVLNLKDIPSEKHPVAVKFQGGFFASSSIIVTGDYRLLPESTGAELYEDVSDFWDRPWRERGRGHLPVSVFSQPEGFIKVAIQLYLAIRILPKRKGLSFDTPSIPESIVQERQSTLPDTIVTEATPPDRMDMVVSVAQNEIIHKYYVRMKNKMCGSC</sequence>
<proteinExistence type="predicted"/>
<reference evidence="1 2" key="1">
    <citation type="submission" date="2014-04" db="EMBL/GenBank/DDBJ databases">
        <authorList>
            <consortium name="DOE Joint Genome Institute"/>
            <person name="Kuo A."/>
            <person name="Martino E."/>
            <person name="Perotto S."/>
            <person name="Kohler A."/>
            <person name="Nagy L.G."/>
            <person name="Floudas D."/>
            <person name="Copeland A."/>
            <person name="Barry K.W."/>
            <person name="Cichocki N."/>
            <person name="Veneault-Fourrey C."/>
            <person name="LaButti K."/>
            <person name="Lindquist E.A."/>
            <person name="Lipzen A."/>
            <person name="Lundell T."/>
            <person name="Morin E."/>
            <person name="Murat C."/>
            <person name="Sun H."/>
            <person name="Tunlid A."/>
            <person name="Henrissat B."/>
            <person name="Grigoriev I.V."/>
            <person name="Hibbett D.S."/>
            <person name="Martin F."/>
            <person name="Nordberg H.P."/>
            <person name="Cantor M.N."/>
            <person name="Hua S.X."/>
        </authorList>
    </citation>
    <scope>NUCLEOTIDE SEQUENCE [LARGE SCALE GENOMIC DNA]</scope>
    <source>
        <strain evidence="1 2">Zn</strain>
    </source>
</reference>
<dbReference type="InParanoid" id="A0A0C3DGW6"/>
<dbReference type="EMBL" id="KN832876">
    <property type="protein sequence ID" value="KIN01248.1"/>
    <property type="molecule type" value="Genomic_DNA"/>
</dbReference>
<name>A0A0C3DGW6_OIDMZ</name>
<accession>A0A0C3DGW6</accession>
<keyword evidence="2" id="KW-1185">Reference proteome</keyword>
<protein>
    <submittedName>
        <fullName evidence="1">Uncharacterized protein</fullName>
    </submittedName>
</protein>
<dbReference type="Proteomes" id="UP000054321">
    <property type="component" value="Unassembled WGS sequence"/>
</dbReference>
<gene>
    <name evidence="1" type="ORF">OIDMADRAFT_145343</name>
</gene>
<evidence type="ECO:0000313" key="1">
    <source>
        <dbReference type="EMBL" id="KIN01248.1"/>
    </source>
</evidence>
<dbReference type="OrthoDB" id="19653at2759"/>
<organism evidence="1 2">
    <name type="scientific">Oidiodendron maius (strain Zn)</name>
    <dbReference type="NCBI Taxonomy" id="913774"/>
    <lineage>
        <taxon>Eukaryota</taxon>
        <taxon>Fungi</taxon>
        <taxon>Dikarya</taxon>
        <taxon>Ascomycota</taxon>
        <taxon>Pezizomycotina</taxon>
        <taxon>Leotiomycetes</taxon>
        <taxon>Leotiomycetes incertae sedis</taxon>
        <taxon>Myxotrichaceae</taxon>
        <taxon>Oidiodendron</taxon>
    </lineage>
</organism>
<dbReference type="STRING" id="913774.A0A0C3DGW6"/>